<dbReference type="InterPro" id="IPR027417">
    <property type="entry name" value="P-loop_NTPase"/>
</dbReference>
<keyword evidence="5 8" id="KW-0518">Myosin</keyword>
<dbReference type="Pfam" id="PF00063">
    <property type="entry name" value="Myosin_head"/>
    <property type="match status" value="2"/>
</dbReference>
<dbReference type="Gene3D" id="1.20.120.720">
    <property type="entry name" value="Myosin VI head, motor domain, U50 subdomain"/>
    <property type="match status" value="1"/>
</dbReference>
<evidence type="ECO:0000256" key="6">
    <source>
        <dbReference type="ARBA" id="ARBA00023175"/>
    </source>
</evidence>
<sequence length="102" mass="10875">MLITGESGAGKTENTKKVLSYFANVGASGKVKEGEKKKAVFFVGVNSLLFSSLTGKGGKKAATGFKTVSSGYKDQLNNLMRTLNSTEPHFIRCIVPNETKSP</sequence>
<evidence type="ECO:0000313" key="10">
    <source>
        <dbReference type="EMBL" id="ROT68182.1"/>
    </source>
</evidence>
<dbReference type="Gene3D" id="3.40.850.10">
    <property type="entry name" value="Kinesin motor domain"/>
    <property type="match status" value="1"/>
</dbReference>
<dbReference type="GO" id="GO:0005524">
    <property type="term" value="F:ATP binding"/>
    <property type="evidence" value="ECO:0007669"/>
    <property type="project" value="UniProtKB-KW"/>
</dbReference>
<gene>
    <name evidence="10" type="ORF">C7M84_013695</name>
</gene>
<organism evidence="10 11">
    <name type="scientific">Penaeus vannamei</name>
    <name type="common">Whiteleg shrimp</name>
    <name type="synonym">Litopenaeus vannamei</name>
    <dbReference type="NCBI Taxonomy" id="6689"/>
    <lineage>
        <taxon>Eukaryota</taxon>
        <taxon>Metazoa</taxon>
        <taxon>Ecdysozoa</taxon>
        <taxon>Arthropoda</taxon>
        <taxon>Crustacea</taxon>
        <taxon>Multicrustacea</taxon>
        <taxon>Malacostraca</taxon>
        <taxon>Eumalacostraca</taxon>
        <taxon>Eucarida</taxon>
        <taxon>Decapoda</taxon>
        <taxon>Dendrobranchiata</taxon>
        <taxon>Penaeoidea</taxon>
        <taxon>Penaeidae</taxon>
        <taxon>Penaeus</taxon>
    </lineage>
</organism>
<evidence type="ECO:0000256" key="7">
    <source>
        <dbReference type="ARBA" id="ARBA00023203"/>
    </source>
</evidence>
<keyword evidence="11" id="KW-1185">Reference proteome</keyword>
<evidence type="ECO:0000256" key="2">
    <source>
        <dbReference type="ARBA" id="ARBA00022741"/>
    </source>
</evidence>
<evidence type="ECO:0000256" key="3">
    <source>
        <dbReference type="ARBA" id="ARBA00022840"/>
    </source>
</evidence>
<dbReference type="PANTHER" id="PTHR13140:SF857">
    <property type="entry name" value="MYOSIN-11"/>
    <property type="match status" value="1"/>
</dbReference>
<dbReference type="PANTHER" id="PTHR13140">
    <property type="entry name" value="MYOSIN"/>
    <property type="match status" value="1"/>
</dbReference>
<dbReference type="InterPro" id="IPR036961">
    <property type="entry name" value="Kinesin_motor_dom_sf"/>
</dbReference>
<evidence type="ECO:0000256" key="1">
    <source>
        <dbReference type="ARBA" id="ARBA00008314"/>
    </source>
</evidence>
<evidence type="ECO:0000256" key="8">
    <source>
        <dbReference type="PROSITE-ProRule" id="PRU00782"/>
    </source>
</evidence>
<reference evidence="10 11" key="2">
    <citation type="submission" date="2019-01" db="EMBL/GenBank/DDBJ databases">
        <title>The decoding of complex shrimp genome reveals the adaptation for benthos swimmer, frequently molting mechanism and breeding impact on genome.</title>
        <authorList>
            <person name="Sun Y."/>
            <person name="Gao Y."/>
            <person name="Yu Y."/>
        </authorList>
    </citation>
    <scope>NUCLEOTIDE SEQUENCE [LARGE SCALE GENOMIC DNA]</scope>
    <source>
        <tissue evidence="10">Muscle</tissue>
    </source>
</reference>
<dbReference type="SUPFAM" id="SSF52540">
    <property type="entry name" value="P-loop containing nucleoside triphosphate hydrolases"/>
    <property type="match status" value="1"/>
</dbReference>
<comment type="caution">
    <text evidence="8">Lacks conserved residue(s) required for the propagation of feature annotation.</text>
</comment>
<comment type="caution">
    <text evidence="10">The sequence shown here is derived from an EMBL/GenBank/DDBJ whole genome shotgun (WGS) entry which is preliminary data.</text>
</comment>
<reference evidence="10 11" key="1">
    <citation type="submission" date="2018-04" db="EMBL/GenBank/DDBJ databases">
        <authorList>
            <person name="Zhang X."/>
            <person name="Yuan J."/>
            <person name="Li F."/>
            <person name="Xiang J."/>
        </authorList>
    </citation>
    <scope>NUCLEOTIDE SEQUENCE [LARGE SCALE GENOMIC DNA]</scope>
    <source>
        <tissue evidence="10">Muscle</tissue>
    </source>
</reference>
<dbReference type="Gene3D" id="1.20.58.530">
    <property type="match status" value="1"/>
</dbReference>
<dbReference type="GO" id="GO:0016459">
    <property type="term" value="C:myosin complex"/>
    <property type="evidence" value="ECO:0007669"/>
    <property type="project" value="UniProtKB-KW"/>
</dbReference>
<keyword evidence="7 8" id="KW-0009">Actin-binding</keyword>
<evidence type="ECO:0000259" key="9">
    <source>
        <dbReference type="PROSITE" id="PS51456"/>
    </source>
</evidence>
<dbReference type="EMBL" id="QCYY01002710">
    <property type="protein sequence ID" value="ROT68182.1"/>
    <property type="molecule type" value="Genomic_DNA"/>
</dbReference>
<keyword evidence="4" id="KW-0175">Coiled coil</keyword>
<proteinExistence type="inferred from homology"/>
<feature type="domain" description="Myosin motor" evidence="9">
    <location>
        <begin position="1"/>
        <end position="102"/>
    </location>
</feature>
<accession>A0A3R7M677</accession>
<keyword evidence="6" id="KW-0505">Motor protein</keyword>
<dbReference type="PROSITE" id="PS51456">
    <property type="entry name" value="MYOSIN_MOTOR"/>
    <property type="match status" value="1"/>
</dbReference>
<name>A0A3R7M677_PENVA</name>
<comment type="similarity">
    <text evidence="1 8">Belongs to the TRAFAC class myosin-kinesin ATPase superfamily. Myosin family.</text>
</comment>
<dbReference type="InterPro" id="IPR001609">
    <property type="entry name" value="Myosin_head_motor_dom-like"/>
</dbReference>
<keyword evidence="2" id="KW-0547">Nucleotide-binding</keyword>
<protein>
    <submittedName>
        <fullName evidence="10">Putative myosin-3-like</fullName>
    </submittedName>
</protein>
<dbReference type="GO" id="GO:0000146">
    <property type="term" value="F:microfilament motor activity"/>
    <property type="evidence" value="ECO:0007669"/>
    <property type="project" value="TreeGrafter"/>
</dbReference>
<dbReference type="GO" id="GO:0005737">
    <property type="term" value="C:cytoplasm"/>
    <property type="evidence" value="ECO:0007669"/>
    <property type="project" value="TreeGrafter"/>
</dbReference>
<evidence type="ECO:0000313" key="11">
    <source>
        <dbReference type="Proteomes" id="UP000283509"/>
    </source>
</evidence>
<dbReference type="GO" id="GO:0016020">
    <property type="term" value="C:membrane"/>
    <property type="evidence" value="ECO:0007669"/>
    <property type="project" value="TreeGrafter"/>
</dbReference>
<dbReference type="AlphaFoldDB" id="A0A3R7M677"/>
<evidence type="ECO:0000256" key="5">
    <source>
        <dbReference type="ARBA" id="ARBA00023123"/>
    </source>
</evidence>
<keyword evidence="3" id="KW-0067">ATP-binding</keyword>
<feature type="non-terminal residue" evidence="10">
    <location>
        <position position="102"/>
    </location>
</feature>
<evidence type="ECO:0000256" key="4">
    <source>
        <dbReference type="ARBA" id="ARBA00023054"/>
    </source>
</evidence>
<dbReference type="GO" id="GO:0007015">
    <property type="term" value="P:actin filament organization"/>
    <property type="evidence" value="ECO:0007669"/>
    <property type="project" value="TreeGrafter"/>
</dbReference>
<dbReference type="Proteomes" id="UP000283509">
    <property type="component" value="Unassembled WGS sequence"/>
</dbReference>
<dbReference type="STRING" id="6689.A0A3R7M677"/>
<dbReference type="GO" id="GO:0051015">
    <property type="term" value="F:actin filament binding"/>
    <property type="evidence" value="ECO:0007669"/>
    <property type="project" value="TreeGrafter"/>
</dbReference>
<feature type="region of interest" description="Actin-binding" evidence="8">
    <location>
        <begin position="76"/>
        <end position="98"/>
    </location>
</feature>